<dbReference type="EMBL" id="ML976860">
    <property type="protein sequence ID" value="KAF1963905.1"/>
    <property type="molecule type" value="Genomic_DNA"/>
</dbReference>
<feature type="non-terminal residue" evidence="3">
    <location>
        <position position="645"/>
    </location>
</feature>
<dbReference type="Gene3D" id="3.40.50.300">
    <property type="entry name" value="P-loop containing nucleotide triphosphate hydrolases"/>
    <property type="match status" value="1"/>
</dbReference>
<dbReference type="Proteomes" id="UP000800036">
    <property type="component" value="Unassembled WGS sequence"/>
</dbReference>
<dbReference type="Pfam" id="PF24883">
    <property type="entry name" value="NPHP3_N"/>
    <property type="match status" value="1"/>
</dbReference>
<protein>
    <recommendedName>
        <fullName evidence="2">Nephrocystin 3-like N-terminal domain-containing protein</fullName>
    </recommendedName>
</protein>
<keyword evidence="1" id="KW-0677">Repeat</keyword>
<gene>
    <name evidence="3" type="ORF">BU23DRAFT_638102</name>
</gene>
<evidence type="ECO:0000313" key="3">
    <source>
        <dbReference type="EMBL" id="KAF1963905.1"/>
    </source>
</evidence>
<dbReference type="AlphaFoldDB" id="A0A6A5UG70"/>
<evidence type="ECO:0000256" key="1">
    <source>
        <dbReference type="ARBA" id="ARBA00022737"/>
    </source>
</evidence>
<dbReference type="OrthoDB" id="194358at2759"/>
<dbReference type="SUPFAM" id="SSF52540">
    <property type="entry name" value="P-loop containing nucleoside triphosphate hydrolases"/>
    <property type="match status" value="1"/>
</dbReference>
<evidence type="ECO:0000313" key="4">
    <source>
        <dbReference type="Proteomes" id="UP000800036"/>
    </source>
</evidence>
<dbReference type="PANTHER" id="PTHR10039">
    <property type="entry name" value="AMELOGENIN"/>
    <property type="match status" value="1"/>
</dbReference>
<organism evidence="3 4">
    <name type="scientific">Bimuria novae-zelandiae CBS 107.79</name>
    <dbReference type="NCBI Taxonomy" id="1447943"/>
    <lineage>
        <taxon>Eukaryota</taxon>
        <taxon>Fungi</taxon>
        <taxon>Dikarya</taxon>
        <taxon>Ascomycota</taxon>
        <taxon>Pezizomycotina</taxon>
        <taxon>Dothideomycetes</taxon>
        <taxon>Pleosporomycetidae</taxon>
        <taxon>Pleosporales</taxon>
        <taxon>Massarineae</taxon>
        <taxon>Didymosphaeriaceae</taxon>
        <taxon>Bimuria</taxon>
    </lineage>
</organism>
<dbReference type="InterPro" id="IPR027417">
    <property type="entry name" value="P-loop_NTPase"/>
</dbReference>
<accession>A0A6A5UG70</accession>
<feature type="domain" description="Nephrocystin 3-like N-terminal" evidence="2">
    <location>
        <begin position="38"/>
        <end position="212"/>
    </location>
</feature>
<evidence type="ECO:0000259" key="2">
    <source>
        <dbReference type="Pfam" id="PF24883"/>
    </source>
</evidence>
<dbReference type="InterPro" id="IPR056884">
    <property type="entry name" value="NPHP3-like_N"/>
</dbReference>
<dbReference type="PANTHER" id="PTHR10039:SF5">
    <property type="entry name" value="NACHT DOMAIN-CONTAINING PROTEIN"/>
    <property type="match status" value="1"/>
</dbReference>
<keyword evidence="4" id="KW-1185">Reference proteome</keyword>
<reference evidence="3" key="1">
    <citation type="journal article" date="2020" name="Stud. Mycol.">
        <title>101 Dothideomycetes genomes: a test case for predicting lifestyles and emergence of pathogens.</title>
        <authorList>
            <person name="Haridas S."/>
            <person name="Albert R."/>
            <person name="Binder M."/>
            <person name="Bloem J."/>
            <person name="Labutti K."/>
            <person name="Salamov A."/>
            <person name="Andreopoulos B."/>
            <person name="Baker S."/>
            <person name="Barry K."/>
            <person name="Bills G."/>
            <person name="Bluhm B."/>
            <person name="Cannon C."/>
            <person name="Castanera R."/>
            <person name="Culley D."/>
            <person name="Daum C."/>
            <person name="Ezra D."/>
            <person name="Gonzalez J."/>
            <person name="Henrissat B."/>
            <person name="Kuo A."/>
            <person name="Liang C."/>
            <person name="Lipzen A."/>
            <person name="Lutzoni F."/>
            <person name="Magnuson J."/>
            <person name="Mondo S."/>
            <person name="Nolan M."/>
            <person name="Ohm R."/>
            <person name="Pangilinan J."/>
            <person name="Park H.-J."/>
            <person name="Ramirez L."/>
            <person name="Alfaro M."/>
            <person name="Sun H."/>
            <person name="Tritt A."/>
            <person name="Yoshinaga Y."/>
            <person name="Zwiers L.-H."/>
            <person name="Turgeon B."/>
            <person name="Goodwin S."/>
            <person name="Spatafora J."/>
            <person name="Crous P."/>
            <person name="Grigoriev I."/>
        </authorList>
    </citation>
    <scope>NUCLEOTIDE SEQUENCE</scope>
    <source>
        <strain evidence="3">CBS 107.79</strain>
    </source>
</reference>
<sequence length="645" mass="73076">MCRTFQRGRIFECVQLDSLRFEQIDVRQLSIKNAHAKTCRWLLRKSEYLNWLDSTKLSEHHGFLWIKGKPGTGKSTLIKFAYVNARKTMTDKVLLSFFFNARGEDLEKSTIGTYRSLLLQLLERLPALQSVFDTLGFSASSTGADHQWSVEALKTLLEDVILSLGGSSVVCFIDALDECAEEQIRDMIAFFERIGELALSSGIRFQVCFSSRHYPHITIKHGLDLVLEGQEGHMQDITNYLESELKVGHSKIAQQVRSELQQKASGIFMWVVLVVGILNKEHDRGRIHALRRRLQEIPGDLHELFRDILTRDSHDRAELVLCIQWVLFAKQPLSSEQLYFAILSGVEPDAVSVWDPGDITRDVVKKFILNSSKGLTEITTSKLPKVQFIHESVRDFLLKEDGLSNVWSDLGSNLEGQSHERLKQCCLNYMSVDVSTALEIPESLPKASTPQAADIRKAVDGSFPFLEYATNNVLHHANAAEAGGISQKHFLQTFPLPRWVWLDNLFEKREVRRHSASVSLLYILGERNMPDLIGVYPHPILGLKVENERYGCPMFAAMATGSKQAVKVLLKGLAVQPIQGRSYEGNPHDYYEECNQTKIGRDFTFSKRRTVFSYAAEFGYKRIVSSVLENGNVEVDSKDQYGQTP</sequence>
<name>A0A6A5UG70_9PLEO</name>
<dbReference type="Gene3D" id="1.25.40.20">
    <property type="entry name" value="Ankyrin repeat-containing domain"/>
    <property type="match status" value="1"/>
</dbReference>
<proteinExistence type="predicted"/>
<dbReference type="InterPro" id="IPR036770">
    <property type="entry name" value="Ankyrin_rpt-contain_sf"/>
</dbReference>